<keyword evidence="7 8" id="KW-0408">Iron</keyword>
<dbReference type="OrthoDB" id="9811281at2"/>
<dbReference type="PROSITE" id="PS51007">
    <property type="entry name" value="CYTC"/>
    <property type="match status" value="1"/>
</dbReference>
<evidence type="ECO:0000313" key="11">
    <source>
        <dbReference type="EMBL" id="TXC64179.1"/>
    </source>
</evidence>
<evidence type="ECO:0000256" key="5">
    <source>
        <dbReference type="ARBA" id="ARBA00022723"/>
    </source>
</evidence>
<dbReference type="RefSeq" id="WP_147043585.1">
    <property type="nucleotide sequence ID" value="NZ_BAABIR010000001.1"/>
</dbReference>
<accession>A0A5C6TVB9</accession>
<protein>
    <submittedName>
        <fullName evidence="11">C-type cytochrome</fullName>
    </submittedName>
</protein>
<proteinExistence type="predicted"/>
<dbReference type="GO" id="GO:0005506">
    <property type="term" value="F:iron ion binding"/>
    <property type="evidence" value="ECO:0007669"/>
    <property type="project" value="InterPro"/>
</dbReference>
<name>A0A5C6TVB9_9SPHN</name>
<dbReference type="InterPro" id="IPR036909">
    <property type="entry name" value="Cyt_c-like_dom_sf"/>
</dbReference>
<sequence length="184" mass="19189">MSSRCRIELALALGLLAAGCHRKPPPGPPAGAAVTGAPVSGLIPGGAGPPAGIDPRALPYYDNADAVVQGMRMYKQMNCAGCHFNGGGGIGPALMDDVWIYGGRLDQIYNTIYQGRPNGMPAWRGRIPDQQIWQIAAYVRSMSLPATLAANTGDTPSQHPAPVPREADMHGGWQLPPGTIGPAN</sequence>
<dbReference type="Proteomes" id="UP000321249">
    <property type="component" value="Unassembled WGS sequence"/>
</dbReference>
<dbReference type="PANTHER" id="PTHR33751">
    <property type="entry name" value="CBB3-TYPE CYTOCHROME C OXIDASE SUBUNIT FIXP"/>
    <property type="match status" value="1"/>
</dbReference>
<dbReference type="InterPro" id="IPR050597">
    <property type="entry name" value="Cytochrome_c_Oxidase_Subunit"/>
</dbReference>
<evidence type="ECO:0000256" key="2">
    <source>
        <dbReference type="ARBA" id="ARBA00022448"/>
    </source>
</evidence>
<dbReference type="Pfam" id="PF13442">
    <property type="entry name" value="Cytochrome_CBB3"/>
    <property type="match status" value="1"/>
</dbReference>
<dbReference type="Gene3D" id="1.10.760.10">
    <property type="entry name" value="Cytochrome c-like domain"/>
    <property type="match status" value="1"/>
</dbReference>
<dbReference type="PRINTS" id="PR00605">
    <property type="entry name" value="CYTCHROMECIC"/>
</dbReference>
<dbReference type="PANTHER" id="PTHR33751:SF1">
    <property type="entry name" value="CBB3-TYPE CYTOCHROME C OXIDASE SUBUNIT FIXP"/>
    <property type="match status" value="1"/>
</dbReference>
<evidence type="ECO:0000256" key="1">
    <source>
        <dbReference type="ARBA" id="ARBA00001926"/>
    </source>
</evidence>
<dbReference type="PROSITE" id="PS51257">
    <property type="entry name" value="PROKAR_LIPOPROTEIN"/>
    <property type="match status" value="1"/>
</dbReference>
<dbReference type="InterPro" id="IPR008168">
    <property type="entry name" value="Cyt_C_IC"/>
</dbReference>
<feature type="region of interest" description="Disordered" evidence="9">
    <location>
        <begin position="149"/>
        <end position="184"/>
    </location>
</feature>
<dbReference type="AlphaFoldDB" id="A0A5C6TVB9"/>
<keyword evidence="3 8" id="KW-0349">Heme</keyword>
<dbReference type="GO" id="GO:0009055">
    <property type="term" value="F:electron transfer activity"/>
    <property type="evidence" value="ECO:0007669"/>
    <property type="project" value="InterPro"/>
</dbReference>
<keyword evidence="6" id="KW-0249">Electron transport</keyword>
<keyword evidence="5 8" id="KW-0479">Metal-binding</keyword>
<evidence type="ECO:0000256" key="9">
    <source>
        <dbReference type="SAM" id="MobiDB-lite"/>
    </source>
</evidence>
<dbReference type="EMBL" id="VOQQ01000001">
    <property type="protein sequence ID" value="TXC64179.1"/>
    <property type="molecule type" value="Genomic_DNA"/>
</dbReference>
<evidence type="ECO:0000259" key="10">
    <source>
        <dbReference type="PROSITE" id="PS51007"/>
    </source>
</evidence>
<dbReference type="GO" id="GO:0020037">
    <property type="term" value="F:heme binding"/>
    <property type="evidence" value="ECO:0007669"/>
    <property type="project" value="InterPro"/>
</dbReference>
<dbReference type="InterPro" id="IPR009056">
    <property type="entry name" value="Cyt_c-like_dom"/>
</dbReference>
<comment type="caution">
    <text evidence="11">The sequence shown here is derived from an EMBL/GenBank/DDBJ whole genome shotgun (WGS) entry which is preliminary data.</text>
</comment>
<organism evidence="11 12">
    <name type="scientific">Allosphingosinicella ginsenosidimutans</name>
    <dbReference type="NCBI Taxonomy" id="1176539"/>
    <lineage>
        <taxon>Bacteria</taxon>
        <taxon>Pseudomonadati</taxon>
        <taxon>Pseudomonadota</taxon>
        <taxon>Alphaproteobacteria</taxon>
        <taxon>Sphingomonadales</taxon>
        <taxon>Sphingomonadaceae</taxon>
        <taxon>Allosphingosinicella</taxon>
    </lineage>
</organism>
<keyword evidence="2" id="KW-0813">Transport</keyword>
<evidence type="ECO:0000256" key="7">
    <source>
        <dbReference type="ARBA" id="ARBA00023004"/>
    </source>
</evidence>
<evidence type="ECO:0000256" key="4">
    <source>
        <dbReference type="ARBA" id="ARBA00022660"/>
    </source>
</evidence>
<keyword evidence="12" id="KW-1185">Reference proteome</keyword>
<evidence type="ECO:0000313" key="12">
    <source>
        <dbReference type="Proteomes" id="UP000321249"/>
    </source>
</evidence>
<feature type="domain" description="Cytochrome c" evidence="10">
    <location>
        <begin position="65"/>
        <end position="143"/>
    </location>
</feature>
<keyword evidence="4" id="KW-0679">Respiratory chain</keyword>
<gene>
    <name evidence="11" type="ORF">FRZ32_11235</name>
</gene>
<reference evidence="11 12" key="1">
    <citation type="journal article" date="2015" name="J. Microbiol.">
        <title>Sphingosinicella ginsenosidimutans sp. nov., with ginsenoside converting activity.</title>
        <authorList>
            <person name="Kim J.K."/>
            <person name="Kang M.S."/>
            <person name="Park S.C."/>
            <person name="Kim K.M."/>
            <person name="Choi K."/>
            <person name="Yoon M.H."/>
            <person name="Im W.T."/>
        </authorList>
    </citation>
    <scope>NUCLEOTIDE SEQUENCE [LARGE SCALE GENOMIC DNA]</scope>
    <source>
        <strain evidence="11 12">BS-11</strain>
    </source>
</reference>
<evidence type="ECO:0000256" key="8">
    <source>
        <dbReference type="PROSITE-ProRule" id="PRU00433"/>
    </source>
</evidence>
<comment type="cofactor">
    <cofactor evidence="1">
        <name>heme c</name>
        <dbReference type="ChEBI" id="CHEBI:61717"/>
    </cofactor>
</comment>
<dbReference type="SUPFAM" id="SSF46626">
    <property type="entry name" value="Cytochrome c"/>
    <property type="match status" value="1"/>
</dbReference>
<feature type="compositionally biased region" description="Polar residues" evidence="9">
    <location>
        <begin position="149"/>
        <end position="158"/>
    </location>
</feature>
<evidence type="ECO:0000256" key="3">
    <source>
        <dbReference type="ARBA" id="ARBA00022617"/>
    </source>
</evidence>
<evidence type="ECO:0000256" key="6">
    <source>
        <dbReference type="ARBA" id="ARBA00022982"/>
    </source>
</evidence>